<dbReference type="Gene3D" id="1.10.10.1940">
    <property type="match status" value="1"/>
</dbReference>
<dbReference type="InterPro" id="IPR003582">
    <property type="entry name" value="ShKT_dom"/>
</dbReference>
<keyword evidence="2" id="KW-0732">Signal</keyword>
<sequence length="222" mass="24416">MQISLLFFGVLFLCFFLCLPQHICRDGQPGLSRCQGNPPICTDTRALGCELDTRDGRSYCCAAYCDDAVPTRVALGTQNGRCRNGICPSDPSQICRTMSDGNEYCCPLPAVGPTPAAGGGGGSANDSSCADVARDCAQRADLCIIEFAYDQMVRDCPKTCNVCPGVCEDLGTECPDRQRAGYCERALYYDLMNWQCPRSCNRCANRRRPRGRIYTGRKRRQI</sequence>
<dbReference type="Proteomes" id="UP001620626">
    <property type="component" value="Unassembled WGS sequence"/>
</dbReference>
<dbReference type="Pfam" id="PF01549">
    <property type="entry name" value="ShK"/>
    <property type="match status" value="2"/>
</dbReference>
<dbReference type="Gene3D" id="1.10.10.1870">
    <property type="entry name" value="ShTK domain-like"/>
    <property type="match status" value="1"/>
</dbReference>
<proteinExistence type="predicted"/>
<evidence type="ECO:0000313" key="4">
    <source>
        <dbReference type="EMBL" id="KAL3073969.1"/>
    </source>
</evidence>
<evidence type="ECO:0000256" key="1">
    <source>
        <dbReference type="PROSITE-ProRule" id="PRU01005"/>
    </source>
</evidence>
<gene>
    <name evidence="4" type="ORF">niasHT_039523</name>
</gene>
<comment type="caution">
    <text evidence="4">The sequence shown here is derived from an EMBL/GenBank/DDBJ whole genome shotgun (WGS) entry which is preliminary data.</text>
</comment>
<accession>A0ABD2I087</accession>
<comment type="caution">
    <text evidence="1">Lacks conserved residue(s) required for the propagation of feature annotation.</text>
</comment>
<keyword evidence="5" id="KW-1185">Reference proteome</keyword>
<evidence type="ECO:0000313" key="5">
    <source>
        <dbReference type="Proteomes" id="UP001620626"/>
    </source>
</evidence>
<feature type="domain" description="ShKT" evidence="3">
    <location>
        <begin position="167"/>
        <end position="203"/>
    </location>
</feature>
<dbReference type="EMBL" id="JBICBT010001303">
    <property type="protein sequence ID" value="KAL3073969.1"/>
    <property type="molecule type" value="Genomic_DNA"/>
</dbReference>
<dbReference type="SMART" id="SM00254">
    <property type="entry name" value="ShKT"/>
    <property type="match status" value="2"/>
</dbReference>
<feature type="chain" id="PRO_5044764706" description="ShKT domain-containing protein" evidence="2">
    <location>
        <begin position="21"/>
        <end position="222"/>
    </location>
</feature>
<protein>
    <recommendedName>
        <fullName evidence="3">ShKT domain-containing protein</fullName>
    </recommendedName>
</protein>
<evidence type="ECO:0000259" key="3">
    <source>
        <dbReference type="PROSITE" id="PS51670"/>
    </source>
</evidence>
<evidence type="ECO:0000256" key="2">
    <source>
        <dbReference type="SAM" id="SignalP"/>
    </source>
</evidence>
<feature type="signal peptide" evidence="2">
    <location>
        <begin position="1"/>
        <end position="20"/>
    </location>
</feature>
<organism evidence="4 5">
    <name type="scientific">Heterodera trifolii</name>
    <dbReference type="NCBI Taxonomy" id="157864"/>
    <lineage>
        <taxon>Eukaryota</taxon>
        <taxon>Metazoa</taxon>
        <taxon>Ecdysozoa</taxon>
        <taxon>Nematoda</taxon>
        <taxon>Chromadorea</taxon>
        <taxon>Rhabditida</taxon>
        <taxon>Tylenchina</taxon>
        <taxon>Tylenchomorpha</taxon>
        <taxon>Tylenchoidea</taxon>
        <taxon>Heteroderidae</taxon>
        <taxon>Heteroderinae</taxon>
        <taxon>Heterodera</taxon>
    </lineage>
</organism>
<dbReference type="PROSITE" id="PS51670">
    <property type="entry name" value="SHKT"/>
    <property type="match status" value="1"/>
</dbReference>
<name>A0ABD2I087_9BILA</name>
<dbReference type="AlphaFoldDB" id="A0ABD2I087"/>
<reference evidence="4 5" key="1">
    <citation type="submission" date="2024-10" db="EMBL/GenBank/DDBJ databases">
        <authorList>
            <person name="Kim D."/>
        </authorList>
    </citation>
    <scope>NUCLEOTIDE SEQUENCE [LARGE SCALE GENOMIC DNA]</scope>
    <source>
        <strain evidence="4">BH-2024</strain>
    </source>
</reference>